<evidence type="ECO:0000256" key="6">
    <source>
        <dbReference type="ARBA" id="ARBA00022741"/>
    </source>
</evidence>
<evidence type="ECO:0000256" key="11">
    <source>
        <dbReference type="RuleBase" id="RU003783"/>
    </source>
</evidence>
<accession>C4WEH4</accession>
<dbReference type="GO" id="GO:0006400">
    <property type="term" value="P:tRNA modification"/>
    <property type="evidence" value="ECO:0007669"/>
    <property type="project" value="TreeGrafter"/>
</dbReference>
<evidence type="ECO:0000256" key="9">
    <source>
        <dbReference type="ARBA" id="ARBA00049563"/>
    </source>
</evidence>
<evidence type="ECO:0000256" key="12">
    <source>
        <dbReference type="RuleBase" id="RU003784"/>
    </source>
</evidence>
<dbReference type="Gene3D" id="3.40.50.300">
    <property type="entry name" value="P-loop containing nucleotide triphosphate hydrolases"/>
    <property type="match status" value="1"/>
</dbReference>
<comment type="subunit">
    <text evidence="10">Monomer.</text>
</comment>
<dbReference type="PANTHER" id="PTHR11088">
    <property type="entry name" value="TRNA DIMETHYLALLYLTRANSFERASE"/>
    <property type="match status" value="1"/>
</dbReference>
<proteinExistence type="inferred from homology"/>
<keyword evidence="8 10" id="KW-0460">Magnesium</keyword>
<evidence type="ECO:0000313" key="15">
    <source>
        <dbReference type="Proteomes" id="UP000004386"/>
    </source>
</evidence>
<dbReference type="GO" id="GO:0052381">
    <property type="term" value="F:tRNA dimethylallyltransferase activity"/>
    <property type="evidence" value="ECO:0007669"/>
    <property type="project" value="UniProtKB-UniRule"/>
</dbReference>
<feature type="region of interest" description="Interaction with substrate tRNA" evidence="10">
    <location>
        <begin position="190"/>
        <end position="194"/>
    </location>
</feature>
<dbReference type="InterPro" id="IPR039657">
    <property type="entry name" value="Dimethylallyltransferase"/>
</dbReference>
<evidence type="ECO:0000256" key="13">
    <source>
        <dbReference type="RuleBase" id="RU003785"/>
    </source>
</evidence>
<comment type="function">
    <text evidence="2 10 12">Catalyzes the transfer of a dimethylallyl group onto the adenine at position 37 in tRNAs that read codons beginning with uridine, leading to the formation of N6-(dimethylallyl)adenosine (i(6)A).</text>
</comment>
<dbReference type="InterPro" id="IPR027417">
    <property type="entry name" value="P-loop_NTPase"/>
</dbReference>
<keyword evidence="14" id="KW-0012">Acyltransferase</keyword>
<dbReference type="HAMAP" id="MF_00185">
    <property type="entry name" value="IPP_trans"/>
    <property type="match status" value="1"/>
</dbReference>
<dbReference type="GO" id="GO:0005524">
    <property type="term" value="F:ATP binding"/>
    <property type="evidence" value="ECO:0007669"/>
    <property type="project" value="UniProtKB-UniRule"/>
</dbReference>
<feature type="region of interest" description="Interaction with substrate tRNA" evidence="10">
    <location>
        <begin position="66"/>
        <end position="69"/>
    </location>
</feature>
<evidence type="ECO:0000256" key="3">
    <source>
        <dbReference type="ARBA" id="ARBA00005842"/>
    </source>
</evidence>
<dbReference type="InterPro" id="IPR018022">
    <property type="entry name" value="IPT"/>
</dbReference>
<feature type="site" description="Interaction with substrate tRNA" evidence="10">
    <location>
        <position position="132"/>
    </location>
</feature>
<dbReference type="HOGENOM" id="CLU_032616_0_1_5"/>
<organism evidence="14 15">
    <name type="scientific">Brucella intermedia LMG 3301</name>
    <dbReference type="NCBI Taxonomy" id="641118"/>
    <lineage>
        <taxon>Bacteria</taxon>
        <taxon>Pseudomonadati</taxon>
        <taxon>Pseudomonadota</taxon>
        <taxon>Alphaproteobacteria</taxon>
        <taxon>Hyphomicrobiales</taxon>
        <taxon>Brucellaceae</taxon>
        <taxon>Brucella/Ochrobactrum group</taxon>
        <taxon>Brucella</taxon>
    </lineage>
</organism>
<reference evidence="14 15" key="1">
    <citation type="submission" date="2009-05" db="EMBL/GenBank/DDBJ databases">
        <authorList>
            <person name="Setubal J.C."/>
            <person name="Boyle S."/>
            <person name="Crasta O.R."/>
            <person name="Gillespie J.J."/>
            <person name="Kenyon R.W."/>
            <person name="Lu J."/>
            <person name="Mane S."/>
            <person name="Nagrani S."/>
            <person name="Shallom J.M."/>
            <person name="Shallom S."/>
            <person name="Shukla M."/>
            <person name="Snyder E.E."/>
            <person name="Sobral B.W."/>
            <person name="Wattam A.R."/>
            <person name="Will R."/>
            <person name="Williams K."/>
            <person name="Yoo H."/>
            <person name="Munk C."/>
            <person name="Tapia R."/>
            <person name="Green L."/>
            <person name="Rogers Y."/>
            <person name="Detter J.C."/>
            <person name="Bruce D."/>
            <person name="Brettin T.S."/>
            <person name="Tsolis R."/>
        </authorList>
    </citation>
    <scope>NUCLEOTIDE SEQUENCE [LARGE SCALE GENOMIC DNA]</scope>
    <source>
        <strain evidence="14 15">LMG 3301</strain>
    </source>
</reference>
<evidence type="ECO:0000256" key="1">
    <source>
        <dbReference type="ARBA" id="ARBA00001946"/>
    </source>
</evidence>
<comment type="cofactor">
    <cofactor evidence="1 10">
        <name>Mg(2+)</name>
        <dbReference type="ChEBI" id="CHEBI:18420"/>
    </cofactor>
</comment>
<keyword evidence="5 10" id="KW-0819">tRNA processing</keyword>
<comment type="caution">
    <text evidence="10">Lacks conserved residue(s) required for the propagation of feature annotation.</text>
</comment>
<evidence type="ECO:0000256" key="5">
    <source>
        <dbReference type="ARBA" id="ARBA00022694"/>
    </source>
</evidence>
<evidence type="ECO:0000256" key="10">
    <source>
        <dbReference type="HAMAP-Rule" id="MF_00185"/>
    </source>
</evidence>
<dbReference type="SUPFAM" id="SSF52540">
    <property type="entry name" value="P-loop containing nucleoside triphosphate hydrolases"/>
    <property type="match status" value="2"/>
</dbReference>
<dbReference type="EC" id="2.5.1.75" evidence="10"/>
<keyword evidence="4 10" id="KW-0808">Transferase</keyword>
<dbReference type="Proteomes" id="UP000004386">
    <property type="component" value="Unassembled WGS sequence"/>
</dbReference>
<evidence type="ECO:0000313" key="14">
    <source>
        <dbReference type="EMBL" id="EEQ96103.1"/>
    </source>
</evidence>
<comment type="caution">
    <text evidence="14">The sequence shown here is derived from an EMBL/GenBank/DDBJ whole genome shotgun (WGS) entry which is preliminary data.</text>
</comment>
<dbReference type="AlphaFoldDB" id="C4WEH4"/>
<dbReference type="EMBL" id="ACQA01000001">
    <property type="protein sequence ID" value="EEQ96103.1"/>
    <property type="molecule type" value="Genomic_DNA"/>
</dbReference>
<protein>
    <recommendedName>
        <fullName evidence="10">tRNA dimethylallyltransferase</fullName>
        <ecNumber evidence="10">2.5.1.75</ecNumber>
    </recommendedName>
    <alternativeName>
        <fullName evidence="10">Dimethylallyl diphosphate:tRNA dimethylallyltransferase</fullName>
        <shortName evidence="10">DMAPP:tRNA dimethylallyltransferase</shortName>
        <shortName evidence="10">DMATase</shortName>
    </alternativeName>
    <alternativeName>
        <fullName evidence="10">Isopentenyl-diphosphate:tRNA isopentenyltransferase</fullName>
        <shortName evidence="10">IPP transferase</shortName>
        <shortName evidence="10">IPPT</shortName>
        <shortName evidence="10">IPTase</shortName>
    </alternativeName>
</protein>
<comment type="catalytic activity">
    <reaction evidence="9 10 11">
        <text>adenosine(37) in tRNA + dimethylallyl diphosphate = N(6)-dimethylallyladenosine(37) in tRNA + diphosphate</text>
        <dbReference type="Rhea" id="RHEA:26482"/>
        <dbReference type="Rhea" id="RHEA-COMP:10162"/>
        <dbReference type="Rhea" id="RHEA-COMP:10375"/>
        <dbReference type="ChEBI" id="CHEBI:33019"/>
        <dbReference type="ChEBI" id="CHEBI:57623"/>
        <dbReference type="ChEBI" id="CHEBI:74411"/>
        <dbReference type="ChEBI" id="CHEBI:74415"/>
        <dbReference type="EC" id="2.5.1.75"/>
    </reaction>
</comment>
<keyword evidence="7 10" id="KW-0067">ATP-binding</keyword>
<sequence length="335" mass="37409">MQAKPWPDWRSRWRREKPVGTWRAIPAMNEDAITNAILIAGPTASGKSALAVRMARDTDGFIVNTDSMQVYDVLDLLTARPDKADLAAAPHYLYGHVAPSISYSTGRWLEDVARLLSHPRMKDRTPIFVGGTGLYFRALLGGLSQMPEVPGDVRAYWRGRMETDGPELLHRILGERDPDMAATLQPADSQRIVRALEVLEGTGKSLLYWQQTKGRAIVDENSAHKIVLAPDRAWLSERIAQRFALMWDNGAIDEVKALLALDLDPGLPAMKAIGVREITAYLEGTMSREEAVERSVIATRQYAKRQSTWFRNQLDASWSVHANSNDAFAQLTTTK</sequence>
<keyword evidence="6 10" id="KW-0547">Nucleotide-binding</keyword>
<comment type="similarity">
    <text evidence="3 10 13">Belongs to the IPP transferase family.</text>
</comment>
<feature type="site" description="Interaction with substrate tRNA" evidence="10">
    <location>
        <position position="154"/>
    </location>
</feature>
<evidence type="ECO:0000256" key="4">
    <source>
        <dbReference type="ARBA" id="ARBA00022679"/>
    </source>
</evidence>
<feature type="binding site" evidence="10">
    <location>
        <begin position="43"/>
        <end position="48"/>
    </location>
    <ligand>
        <name>substrate</name>
    </ligand>
</feature>
<name>C4WEH4_9HYPH</name>
<evidence type="ECO:0000256" key="2">
    <source>
        <dbReference type="ARBA" id="ARBA00003213"/>
    </source>
</evidence>
<dbReference type="GO" id="GO:0016746">
    <property type="term" value="F:acyltransferase activity"/>
    <property type="evidence" value="ECO:0007669"/>
    <property type="project" value="UniProtKB-KW"/>
</dbReference>
<dbReference type="Gene3D" id="1.10.20.140">
    <property type="match status" value="1"/>
</dbReference>
<dbReference type="PANTHER" id="PTHR11088:SF60">
    <property type="entry name" value="TRNA DIMETHYLALLYLTRANSFERASE"/>
    <property type="match status" value="1"/>
</dbReference>
<dbReference type="NCBIfam" id="TIGR00174">
    <property type="entry name" value="miaA"/>
    <property type="match status" value="1"/>
</dbReference>
<dbReference type="Pfam" id="PF01715">
    <property type="entry name" value="IPPT"/>
    <property type="match status" value="1"/>
</dbReference>
<gene>
    <name evidence="10 14" type="primary">miaA</name>
    <name evidence="14" type="ORF">OINT_1001516</name>
</gene>
<feature type="binding site" evidence="10">
    <location>
        <begin position="41"/>
        <end position="48"/>
    </location>
    <ligand>
        <name>ATP</name>
        <dbReference type="ChEBI" id="CHEBI:30616"/>
    </ligand>
</feature>
<evidence type="ECO:0000256" key="7">
    <source>
        <dbReference type="ARBA" id="ARBA00022840"/>
    </source>
</evidence>
<evidence type="ECO:0000256" key="8">
    <source>
        <dbReference type="ARBA" id="ARBA00022842"/>
    </source>
</evidence>